<evidence type="ECO:0000313" key="2">
    <source>
        <dbReference type="EMBL" id="MEJ5979047.1"/>
    </source>
</evidence>
<name>A0ABU8S1B5_9SPHN</name>
<organism evidence="2 3">
    <name type="scientific">Novosphingobium anseongense</name>
    <dbReference type="NCBI Taxonomy" id="3133436"/>
    <lineage>
        <taxon>Bacteria</taxon>
        <taxon>Pseudomonadati</taxon>
        <taxon>Pseudomonadota</taxon>
        <taxon>Alphaproteobacteria</taxon>
        <taxon>Sphingomonadales</taxon>
        <taxon>Sphingomonadaceae</taxon>
        <taxon>Novosphingobium</taxon>
    </lineage>
</organism>
<proteinExistence type="predicted"/>
<protein>
    <submittedName>
        <fullName evidence="2">Uncharacterized protein</fullName>
    </submittedName>
</protein>
<keyword evidence="1" id="KW-0732">Signal</keyword>
<keyword evidence="3" id="KW-1185">Reference proteome</keyword>
<comment type="caution">
    <text evidence="2">The sequence shown here is derived from an EMBL/GenBank/DDBJ whole genome shotgun (WGS) entry which is preliminary data.</text>
</comment>
<accession>A0ABU8S1B5</accession>
<feature type="chain" id="PRO_5046276680" evidence="1">
    <location>
        <begin position="23"/>
        <end position="284"/>
    </location>
</feature>
<dbReference type="Proteomes" id="UP001361239">
    <property type="component" value="Unassembled WGS sequence"/>
</dbReference>
<gene>
    <name evidence="2" type="ORF">WG901_20510</name>
</gene>
<sequence>MKHSILRLAMLSLFATAPVVPAADAATVDSRAPGKLMQRWAGTAPDPGPGLPGWYSKRPDIHVHQPRNLASIPLAEIDLLRRRAMVAFEALMRQPSLRDVRGASLQADVNIAVVPTLDGVRLVGAILSINAKSVIEGKPGTIEREGRYLTPSEEGAVLNVHLNPYDIMARRQVQAEGVERGGFQVRTGAAYGIYVADRLPDYDPNAEYAWVPRPLALELQHDRSWYQPVAAGEHPLLVHVSSHSHENEDLRSDRLSPDRPLARLAAAMFMVDWNDVRRRMKAVT</sequence>
<dbReference type="EMBL" id="JBBHJZ010000005">
    <property type="protein sequence ID" value="MEJ5979047.1"/>
    <property type="molecule type" value="Genomic_DNA"/>
</dbReference>
<feature type="signal peptide" evidence="1">
    <location>
        <begin position="1"/>
        <end position="22"/>
    </location>
</feature>
<evidence type="ECO:0000313" key="3">
    <source>
        <dbReference type="Proteomes" id="UP001361239"/>
    </source>
</evidence>
<dbReference type="RefSeq" id="WP_339588987.1">
    <property type="nucleotide sequence ID" value="NZ_JBBHJZ010000005.1"/>
</dbReference>
<evidence type="ECO:0000256" key="1">
    <source>
        <dbReference type="SAM" id="SignalP"/>
    </source>
</evidence>
<reference evidence="2 3" key="1">
    <citation type="submission" date="2024-03" db="EMBL/GenBank/DDBJ databases">
        <authorList>
            <person name="Jo J.-H."/>
        </authorList>
    </citation>
    <scope>NUCLEOTIDE SEQUENCE [LARGE SCALE GENOMIC DNA]</scope>
    <source>
        <strain evidence="2 3">PS1R-30</strain>
    </source>
</reference>